<dbReference type="OrthoDB" id="9791546at2"/>
<dbReference type="FunFam" id="3.40.50.300:FF:000032">
    <property type="entry name" value="Export ABC transporter ATP-binding protein"/>
    <property type="match status" value="1"/>
</dbReference>
<feature type="domain" description="ABC transporter" evidence="4">
    <location>
        <begin position="2"/>
        <end position="221"/>
    </location>
</feature>
<dbReference type="PANTHER" id="PTHR24220">
    <property type="entry name" value="IMPORT ATP-BINDING PROTEIN"/>
    <property type="match status" value="1"/>
</dbReference>
<organism evidence="5 6">
    <name type="scientific">Ammoniphilus oxalaticus</name>
    <dbReference type="NCBI Taxonomy" id="66863"/>
    <lineage>
        <taxon>Bacteria</taxon>
        <taxon>Bacillati</taxon>
        <taxon>Bacillota</taxon>
        <taxon>Bacilli</taxon>
        <taxon>Bacillales</taxon>
        <taxon>Paenibacillaceae</taxon>
        <taxon>Aneurinibacillus group</taxon>
        <taxon>Ammoniphilus</taxon>
    </lineage>
</organism>
<dbReference type="SUPFAM" id="SSF52540">
    <property type="entry name" value="P-loop containing nucleoside triphosphate hydrolases"/>
    <property type="match status" value="1"/>
</dbReference>
<evidence type="ECO:0000313" key="5">
    <source>
        <dbReference type="EMBL" id="RKD24656.1"/>
    </source>
</evidence>
<dbReference type="InterPro" id="IPR027417">
    <property type="entry name" value="P-loop_NTPase"/>
</dbReference>
<proteinExistence type="predicted"/>
<evidence type="ECO:0000259" key="4">
    <source>
        <dbReference type="PROSITE" id="PS50893"/>
    </source>
</evidence>
<comment type="caution">
    <text evidence="5">The sequence shown here is derived from an EMBL/GenBank/DDBJ whole genome shotgun (WGS) entry which is preliminary data.</text>
</comment>
<evidence type="ECO:0000256" key="3">
    <source>
        <dbReference type="ARBA" id="ARBA00022840"/>
    </source>
</evidence>
<dbReference type="AlphaFoldDB" id="A0A419SL50"/>
<dbReference type="GO" id="GO:0005524">
    <property type="term" value="F:ATP binding"/>
    <property type="evidence" value="ECO:0007669"/>
    <property type="project" value="UniProtKB-KW"/>
</dbReference>
<dbReference type="InterPro" id="IPR003593">
    <property type="entry name" value="AAA+_ATPase"/>
</dbReference>
<dbReference type="InterPro" id="IPR015854">
    <property type="entry name" value="ABC_transpr_LolD-like"/>
</dbReference>
<keyword evidence="6" id="KW-1185">Reference proteome</keyword>
<dbReference type="EMBL" id="MCHY01000008">
    <property type="protein sequence ID" value="RKD24656.1"/>
    <property type="molecule type" value="Genomic_DNA"/>
</dbReference>
<name>A0A419SL50_9BACL</name>
<dbReference type="CDD" id="cd03255">
    <property type="entry name" value="ABC_MJ0796_LolCDE_FtsE"/>
    <property type="match status" value="1"/>
</dbReference>
<dbReference type="InterPro" id="IPR017911">
    <property type="entry name" value="MacB-like_ATP-bd"/>
</dbReference>
<dbReference type="GO" id="GO:0098796">
    <property type="term" value="C:membrane protein complex"/>
    <property type="evidence" value="ECO:0007669"/>
    <property type="project" value="UniProtKB-ARBA"/>
</dbReference>
<dbReference type="GO" id="GO:0016887">
    <property type="term" value="F:ATP hydrolysis activity"/>
    <property type="evidence" value="ECO:0007669"/>
    <property type="project" value="InterPro"/>
</dbReference>
<keyword evidence="1" id="KW-0813">Transport</keyword>
<protein>
    <recommendedName>
        <fullName evidence="4">ABC transporter domain-containing protein</fullName>
    </recommendedName>
</protein>
<accession>A0A419SL50</accession>
<dbReference type="GO" id="GO:0005886">
    <property type="term" value="C:plasma membrane"/>
    <property type="evidence" value="ECO:0007669"/>
    <property type="project" value="TreeGrafter"/>
</dbReference>
<keyword evidence="2" id="KW-0547">Nucleotide-binding</keyword>
<evidence type="ECO:0000256" key="1">
    <source>
        <dbReference type="ARBA" id="ARBA00022448"/>
    </source>
</evidence>
<dbReference type="InterPro" id="IPR003439">
    <property type="entry name" value="ABC_transporter-like_ATP-bd"/>
</dbReference>
<dbReference type="PROSITE" id="PS50893">
    <property type="entry name" value="ABC_TRANSPORTER_2"/>
    <property type="match status" value="1"/>
</dbReference>
<dbReference type="Proteomes" id="UP000284219">
    <property type="component" value="Unassembled WGS sequence"/>
</dbReference>
<dbReference type="GO" id="GO:0022857">
    <property type="term" value="F:transmembrane transporter activity"/>
    <property type="evidence" value="ECO:0007669"/>
    <property type="project" value="TreeGrafter"/>
</dbReference>
<dbReference type="Gene3D" id="3.40.50.300">
    <property type="entry name" value="P-loop containing nucleotide triphosphate hydrolases"/>
    <property type="match status" value="1"/>
</dbReference>
<dbReference type="InterPro" id="IPR017871">
    <property type="entry name" value="ABC_transporter-like_CS"/>
</dbReference>
<dbReference type="SMART" id="SM00382">
    <property type="entry name" value="AAA"/>
    <property type="match status" value="1"/>
</dbReference>
<reference evidence="5 6" key="1">
    <citation type="submission" date="2016-08" db="EMBL/GenBank/DDBJ databases">
        <title>Novel Firmicute Genomes.</title>
        <authorList>
            <person name="Poppleton D.I."/>
            <person name="Gribaldo S."/>
        </authorList>
    </citation>
    <scope>NUCLEOTIDE SEQUENCE [LARGE SCALE GENOMIC DNA]</scope>
    <source>
        <strain evidence="5 6">RAOx-1</strain>
    </source>
</reference>
<dbReference type="RefSeq" id="WP_120189953.1">
    <property type="nucleotide sequence ID" value="NZ_MCHY01000008.1"/>
</dbReference>
<evidence type="ECO:0000256" key="2">
    <source>
        <dbReference type="ARBA" id="ARBA00022741"/>
    </source>
</evidence>
<dbReference type="Pfam" id="PF00005">
    <property type="entry name" value="ABC_tran"/>
    <property type="match status" value="1"/>
</dbReference>
<dbReference type="PROSITE" id="PS00211">
    <property type="entry name" value="ABC_TRANSPORTER_1"/>
    <property type="match status" value="1"/>
</dbReference>
<evidence type="ECO:0000313" key="6">
    <source>
        <dbReference type="Proteomes" id="UP000284219"/>
    </source>
</evidence>
<dbReference type="PANTHER" id="PTHR24220:SF86">
    <property type="entry name" value="ABC TRANSPORTER ABCH.1"/>
    <property type="match status" value="1"/>
</dbReference>
<sequence length="221" mass="24382">MIRLKQVMKSYRLSREHTVQALHEIDLEIKTGEFVSIVGPSGSGKSTFLALVGLLDRPSEGKMWFAGQDVTDLSDRARTAIRSERCGFIFQFPSLIPTLTAVENVVLPKTLSGRYAGSADLTRGAELLAKVGLADKTDRLPYQLSGGEQRRVAMARALMNEPEIILADEPTGALDDENAKVMMDVFKTMNQLGKTILMVTHDQQLTAYASRTIQIRDGRVV</sequence>
<gene>
    <name evidence="5" type="ORF">BEP19_05480</name>
</gene>
<keyword evidence="3" id="KW-0067">ATP-binding</keyword>